<gene>
    <name evidence="2" type="ORF">EYF80_011724</name>
</gene>
<evidence type="ECO:0000313" key="3">
    <source>
        <dbReference type="Proteomes" id="UP000314294"/>
    </source>
</evidence>
<dbReference type="AlphaFoldDB" id="A0A4Z2IJN5"/>
<dbReference type="EMBL" id="SRLO01000077">
    <property type="protein sequence ID" value="TNN77971.1"/>
    <property type="molecule type" value="Genomic_DNA"/>
</dbReference>
<protein>
    <submittedName>
        <fullName evidence="2">Uncharacterized protein</fullName>
    </submittedName>
</protein>
<name>A0A4Z2IJN5_9TELE</name>
<feature type="compositionally biased region" description="Basic and acidic residues" evidence="1">
    <location>
        <begin position="38"/>
        <end position="55"/>
    </location>
</feature>
<reference evidence="2 3" key="1">
    <citation type="submission" date="2019-03" db="EMBL/GenBank/DDBJ databases">
        <title>First draft genome of Liparis tanakae, snailfish: a comprehensive survey of snailfish specific genes.</title>
        <authorList>
            <person name="Kim W."/>
            <person name="Song I."/>
            <person name="Jeong J.-H."/>
            <person name="Kim D."/>
            <person name="Kim S."/>
            <person name="Ryu S."/>
            <person name="Song J.Y."/>
            <person name="Lee S.K."/>
        </authorList>
    </citation>
    <scope>NUCLEOTIDE SEQUENCE [LARGE SCALE GENOMIC DNA]</scope>
    <source>
        <tissue evidence="2">Muscle</tissue>
    </source>
</reference>
<accession>A0A4Z2IJN5</accession>
<evidence type="ECO:0000313" key="2">
    <source>
        <dbReference type="EMBL" id="TNN77971.1"/>
    </source>
</evidence>
<organism evidence="2 3">
    <name type="scientific">Liparis tanakae</name>
    <name type="common">Tanaka's snailfish</name>
    <dbReference type="NCBI Taxonomy" id="230148"/>
    <lineage>
        <taxon>Eukaryota</taxon>
        <taxon>Metazoa</taxon>
        <taxon>Chordata</taxon>
        <taxon>Craniata</taxon>
        <taxon>Vertebrata</taxon>
        <taxon>Euteleostomi</taxon>
        <taxon>Actinopterygii</taxon>
        <taxon>Neopterygii</taxon>
        <taxon>Teleostei</taxon>
        <taxon>Neoteleostei</taxon>
        <taxon>Acanthomorphata</taxon>
        <taxon>Eupercaria</taxon>
        <taxon>Perciformes</taxon>
        <taxon>Cottioidei</taxon>
        <taxon>Cottales</taxon>
        <taxon>Liparidae</taxon>
        <taxon>Liparis</taxon>
    </lineage>
</organism>
<sequence>MWLDTQVLQGANAIFSSSTTFHRHGNRTLMATIERSLSKELHDASGSSGRREPTGRKRGATVKASDQWLCPRSLHAAGGPDQPDAPESLAMAYRSCSAVAT</sequence>
<keyword evidence="3" id="KW-1185">Reference proteome</keyword>
<dbReference type="Proteomes" id="UP000314294">
    <property type="component" value="Unassembled WGS sequence"/>
</dbReference>
<proteinExistence type="predicted"/>
<evidence type="ECO:0000256" key="1">
    <source>
        <dbReference type="SAM" id="MobiDB-lite"/>
    </source>
</evidence>
<comment type="caution">
    <text evidence="2">The sequence shown here is derived from an EMBL/GenBank/DDBJ whole genome shotgun (WGS) entry which is preliminary data.</text>
</comment>
<feature type="region of interest" description="Disordered" evidence="1">
    <location>
        <begin position="38"/>
        <end position="64"/>
    </location>
</feature>